<sequence>MLDLISNGFALRKKSPVVDPQEIRSESATDMLCPVMDSAISAESAEVMNRHEVDEYIQNDDENDCIVREQAWFGIDGIAETADITEIQVEQGIIAADLLRNECALSHEALMKTQVIKFVQSSCQGFSVSASYVLKHLLSNEDINDITDGNTPMETLKLHIELWMAKGMPHYSGKSD</sequence>
<reference evidence="1" key="2">
    <citation type="submission" date="2020-11" db="EMBL/GenBank/DDBJ databases">
        <authorList>
            <consortium name="NCBI Pathogen Detection Project"/>
        </authorList>
    </citation>
    <scope>NUCLEOTIDE SEQUENCE</scope>
    <source>
        <strain evidence="1">D3612</strain>
    </source>
</reference>
<dbReference type="EMBL" id="DACSEI010000070">
    <property type="protein sequence ID" value="HAT1597781.1"/>
    <property type="molecule type" value="Genomic_DNA"/>
</dbReference>
<dbReference type="Proteomes" id="UP000861567">
    <property type="component" value="Unassembled WGS sequence"/>
</dbReference>
<dbReference type="AlphaFoldDB" id="A0AAN5KU80"/>
<organism evidence="1 2">
    <name type="scientific">Legionella pneumophila</name>
    <dbReference type="NCBI Taxonomy" id="446"/>
    <lineage>
        <taxon>Bacteria</taxon>
        <taxon>Pseudomonadati</taxon>
        <taxon>Pseudomonadota</taxon>
        <taxon>Gammaproteobacteria</taxon>
        <taxon>Legionellales</taxon>
        <taxon>Legionellaceae</taxon>
        <taxon>Legionella</taxon>
    </lineage>
</organism>
<evidence type="ECO:0000313" key="2">
    <source>
        <dbReference type="Proteomes" id="UP000861567"/>
    </source>
</evidence>
<protein>
    <submittedName>
        <fullName evidence="1">Uncharacterized protein</fullName>
    </submittedName>
</protein>
<evidence type="ECO:0000313" key="1">
    <source>
        <dbReference type="EMBL" id="HAT1597781.1"/>
    </source>
</evidence>
<name>A0AAN5KU80_LEGPN</name>
<accession>A0AAN5KU80</accession>
<proteinExistence type="predicted"/>
<reference evidence="1" key="1">
    <citation type="journal article" date="2018" name="Genome Biol.">
        <title>SKESA: strategic k-mer extension for scrupulous assemblies.</title>
        <authorList>
            <person name="Souvorov A."/>
            <person name="Agarwala R."/>
            <person name="Lipman D.J."/>
        </authorList>
    </citation>
    <scope>NUCLEOTIDE SEQUENCE</scope>
    <source>
        <strain evidence="1">D3612</strain>
    </source>
</reference>
<dbReference type="RefSeq" id="WP_061467912.1">
    <property type="nucleotide sequence ID" value="NZ_LBAC01000039.1"/>
</dbReference>
<gene>
    <name evidence="1" type="ORF">I8Y58_003052</name>
</gene>
<comment type="caution">
    <text evidence="1">The sequence shown here is derived from an EMBL/GenBank/DDBJ whole genome shotgun (WGS) entry which is preliminary data.</text>
</comment>